<dbReference type="InterPro" id="IPR038461">
    <property type="entry name" value="Schlafen_AlbA_2_dom_sf"/>
</dbReference>
<dbReference type="Gene3D" id="3.30.565.60">
    <property type="match status" value="1"/>
</dbReference>
<keyword evidence="2" id="KW-0547">Nucleotide-binding</keyword>
<sequence>MEINNNFNQIIDLIQLREECEWIEFKKDNSDPQEIGEYLSALSNSACYYKVPYGYLIYGIEDHTRKIIGTSFKPKTEKKGNQELENWLATQLNPRIDFDILEFELEGNRVVAFRIEATKSTPVSFRGTPYIRIGSYKKLLDDHPEVERKIWKRDDHYVFEKEIALVGLNEDEVLGLIDFPNFFELMQLPLPSNRNSIFDRLIQEKVILREGKKFSISNLGALLFAKEIDLFEKLSRKAVRVIIYQGNNRIKTKKEQIGKKGLAVGFEGLVKFLEDQLPSNEEIGKALRKTVSMYPILAIRELVANAIIHQDFSMKGVSPMIEIFENRIEITNPGKPLIDPLRFVDHSPQSRNETLARFMRRLNICEERGSGIDKVVFECEYYQLPAPEFIVGDNYTRVILYGHRASRQMDKQDKVRACYLHACLKYVSGEHMTNQSLRERFGIDEKNYPMASRIISDSIESGLIKDYDPESKSKKYAKYVPFWV</sequence>
<gene>
    <name evidence="2" type="ORF">ACFSKV_01310</name>
</gene>
<accession>A0ABW5B404</accession>
<dbReference type="GO" id="GO:0005524">
    <property type="term" value="F:ATP binding"/>
    <property type="evidence" value="ECO:0007669"/>
    <property type="project" value="UniProtKB-KW"/>
</dbReference>
<name>A0ABW5B404_9BACT</name>
<dbReference type="RefSeq" id="WP_380799773.1">
    <property type="nucleotide sequence ID" value="NZ_JBHUIV010000003.1"/>
</dbReference>
<evidence type="ECO:0000313" key="3">
    <source>
        <dbReference type="Proteomes" id="UP001597414"/>
    </source>
</evidence>
<evidence type="ECO:0000313" key="2">
    <source>
        <dbReference type="EMBL" id="MFD2200184.1"/>
    </source>
</evidence>
<keyword evidence="2" id="KW-0067">ATP-binding</keyword>
<dbReference type="PANTHER" id="PTHR30595:SF6">
    <property type="entry name" value="SCHLAFEN ALBA-2 DOMAIN-CONTAINING PROTEIN"/>
    <property type="match status" value="1"/>
</dbReference>
<dbReference type="InterPro" id="IPR007421">
    <property type="entry name" value="Schlafen_AlbA_2_dom"/>
</dbReference>
<keyword evidence="3" id="KW-1185">Reference proteome</keyword>
<evidence type="ECO:0000259" key="1">
    <source>
        <dbReference type="Pfam" id="PF04326"/>
    </source>
</evidence>
<dbReference type="InterPro" id="IPR038475">
    <property type="entry name" value="RecG_C_sf"/>
</dbReference>
<dbReference type="Proteomes" id="UP001597414">
    <property type="component" value="Unassembled WGS sequence"/>
</dbReference>
<organism evidence="2 3">
    <name type="scientific">Shivajiella indica</name>
    <dbReference type="NCBI Taxonomy" id="872115"/>
    <lineage>
        <taxon>Bacteria</taxon>
        <taxon>Pseudomonadati</taxon>
        <taxon>Bacteroidota</taxon>
        <taxon>Cytophagia</taxon>
        <taxon>Cytophagales</taxon>
        <taxon>Cyclobacteriaceae</taxon>
        <taxon>Shivajiella</taxon>
    </lineage>
</organism>
<dbReference type="Gene3D" id="3.30.950.30">
    <property type="entry name" value="Schlafen, AAA domain"/>
    <property type="match status" value="1"/>
</dbReference>
<dbReference type="EMBL" id="JBHUIV010000003">
    <property type="protein sequence ID" value="MFD2200184.1"/>
    <property type="molecule type" value="Genomic_DNA"/>
</dbReference>
<proteinExistence type="predicted"/>
<dbReference type="Pfam" id="PF04326">
    <property type="entry name" value="SLFN_AlbA_2"/>
    <property type="match status" value="1"/>
</dbReference>
<dbReference type="PANTHER" id="PTHR30595">
    <property type="entry name" value="GLPR-RELATED TRANSCRIPTIONAL REPRESSOR"/>
    <property type="match status" value="1"/>
</dbReference>
<dbReference type="Pfam" id="PF13749">
    <property type="entry name" value="HATPase_c_4"/>
    <property type="match status" value="1"/>
</dbReference>
<reference evidence="3" key="1">
    <citation type="journal article" date="2019" name="Int. J. Syst. Evol. Microbiol.">
        <title>The Global Catalogue of Microorganisms (GCM) 10K type strain sequencing project: providing services to taxonomists for standard genome sequencing and annotation.</title>
        <authorList>
            <consortium name="The Broad Institute Genomics Platform"/>
            <consortium name="The Broad Institute Genome Sequencing Center for Infectious Disease"/>
            <person name="Wu L."/>
            <person name="Ma J."/>
        </authorList>
    </citation>
    <scope>NUCLEOTIDE SEQUENCE [LARGE SCALE GENOMIC DNA]</scope>
    <source>
        <strain evidence="3">KCTC 19812</strain>
    </source>
</reference>
<comment type="caution">
    <text evidence="2">The sequence shown here is derived from an EMBL/GenBank/DDBJ whole genome shotgun (WGS) entry which is preliminary data.</text>
</comment>
<feature type="domain" description="Schlafen AlbA-2" evidence="1">
    <location>
        <begin position="19"/>
        <end position="140"/>
    </location>
</feature>
<protein>
    <submittedName>
        <fullName evidence="2">ATP-binding protein</fullName>
    </submittedName>
</protein>